<gene>
    <name evidence="16" type="ORF">GGQ66_000022</name>
</gene>
<keyword evidence="11" id="KW-0046">Antibiotic resistance</keyword>
<dbReference type="NCBIfam" id="NF033480">
    <property type="entry name" value="bifunc_MprF"/>
    <property type="match status" value="1"/>
</dbReference>
<comment type="caution">
    <text evidence="16">The sequence shown here is derived from an EMBL/GenBank/DDBJ whole genome shotgun (WGS) entry which is preliminary data.</text>
</comment>
<evidence type="ECO:0000256" key="4">
    <source>
        <dbReference type="ARBA" id="ARBA00021546"/>
    </source>
</evidence>
<keyword evidence="6 16" id="KW-0808">Transferase</keyword>
<reference evidence="16 17" key="1">
    <citation type="submission" date="2020-08" db="EMBL/GenBank/DDBJ databases">
        <title>Genomic Encyclopedia of Type Strains, Phase IV (KMG-IV): sequencing the most valuable type-strain genomes for metagenomic binning, comparative biology and taxonomic classification.</title>
        <authorList>
            <person name="Goeker M."/>
        </authorList>
    </citation>
    <scope>NUCLEOTIDE SEQUENCE [LARGE SCALE GENOMIC DNA]</scope>
    <source>
        <strain evidence="16 17">DSM 26385</strain>
    </source>
</reference>
<dbReference type="Proteomes" id="UP000584824">
    <property type="component" value="Unassembled WGS sequence"/>
</dbReference>
<evidence type="ECO:0000256" key="2">
    <source>
        <dbReference type="ARBA" id="ARBA00008627"/>
    </source>
</evidence>
<feature type="transmembrane region" description="Helical" evidence="14">
    <location>
        <begin position="94"/>
        <end position="115"/>
    </location>
</feature>
<feature type="transmembrane region" description="Helical" evidence="14">
    <location>
        <begin position="174"/>
        <end position="195"/>
    </location>
</feature>
<comment type="similarity">
    <text evidence="2">Belongs to the LPG synthase family.</text>
</comment>
<dbReference type="PANTHER" id="PTHR34697">
    <property type="entry name" value="PHOSPHATIDYLGLYCEROL LYSYLTRANSFERASE"/>
    <property type="match status" value="1"/>
</dbReference>
<evidence type="ECO:0000256" key="5">
    <source>
        <dbReference type="ARBA" id="ARBA00022475"/>
    </source>
</evidence>
<keyword evidence="10 14" id="KW-0472">Membrane</keyword>
<organism evidence="16 17">
    <name type="scientific">Allorhizobium borbori</name>
    <dbReference type="NCBI Taxonomy" id="485907"/>
    <lineage>
        <taxon>Bacteria</taxon>
        <taxon>Pseudomonadati</taxon>
        <taxon>Pseudomonadota</taxon>
        <taxon>Alphaproteobacteria</taxon>
        <taxon>Hyphomicrobiales</taxon>
        <taxon>Rhizobiaceae</taxon>
        <taxon>Rhizobium/Agrobacterium group</taxon>
        <taxon>Allorhizobium</taxon>
    </lineage>
</organism>
<dbReference type="Pfam" id="PF09924">
    <property type="entry name" value="LPG_synthase_C"/>
    <property type="match status" value="1"/>
</dbReference>
<feature type="transmembrane region" description="Helical" evidence="14">
    <location>
        <begin position="248"/>
        <end position="277"/>
    </location>
</feature>
<feature type="transmembrane region" description="Helical" evidence="14">
    <location>
        <begin position="497"/>
        <end position="518"/>
    </location>
</feature>
<dbReference type="EMBL" id="JACIDU010000001">
    <property type="protein sequence ID" value="MBB4101506.1"/>
    <property type="molecule type" value="Genomic_DNA"/>
</dbReference>
<evidence type="ECO:0000256" key="10">
    <source>
        <dbReference type="ARBA" id="ARBA00023136"/>
    </source>
</evidence>
<evidence type="ECO:0000313" key="16">
    <source>
        <dbReference type="EMBL" id="MBB4101506.1"/>
    </source>
</evidence>
<evidence type="ECO:0000256" key="9">
    <source>
        <dbReference type="ARBA" id="ARBA00023098"/>
    </source>
</evidence>
<evidence type="ECO:0000256" key="13">
    <source>
        <dbReference type="ARBA" id="ARBA00047540"/>
    </source>
</evidence>
<dbReference type="AlphaFoldDB" id="A0A7W6JZK9"/>
<evidence type="ECO:0000259" key="15">
    <source>
        <dbReference type="Pfam" id="PF09924"/>
    </source>
</evidence>
<proteinExistence type="inferred from homology"/>
<feature type="transmembrane region" description="Helical" evidence="14">
    <location>
        <begin position="328"/>
        <end position="349"/>
    </location>
</feature>
<comment type="catalytic activity">
    <reaction evidence="13">
        <text>L-lysyl-tRNA(Lys) + a 1,2-diacyl-sn-glycero-3-phospho-(1'-sn-glycerol) = a 1,2-diacyl-sn-glycero-3-phospho-1'-(3'-O-L-lysyl)-sn-glycerol + tRNA(Lys)</text>
        <dbReference type="Rhea" id="RHEA:10668"/>
        <dbReference type="Rhea" id="RHEA-COMP:9696"/>
        <dbReference type="Rhea" id="RHEA-COMP:9697"/>
        <dbReference type="ChEBI" id="CHEBI:64716"/>
        <dbReference type="ChEBI" id="CHEBI:75792"/>
        <dbReference type="ChEBI" id="CHEBI:78442"/>
        <dbReference type="ChEBI" id="CHEBI:78529"/>
        <dbReference type="EC" id="2.3.2.3"/>
    </reaction>
</comment>
<evidence type="ECO:0000256" key="8">
    <source>
        <dbReference type="ARBA" id="ARBA00022989"/>
    </source>
</evidence>
<dbReference type="GO" id="GO:0006629">
    <property type="term" value="P:lipid metabolic process"/>
    <property type="evidence" value="ECO:0007669"/>
    <property type="project" value="UniProtKB-KW"/>
</dbReference>
<dbReference type="SUPFAM" id="SSF55729">
    <property type="entry name" value="Acyl-CoA N-acyltransferases (Nat)"/>
    <property type="match status" value="1"/>
</dbReference>
<comment type="subcellular location">
    <subcellularLocation>
        <location evidence="1">Cell membrane</location>
        <topology evidence="1">Multi-pass membrane protein</topology>
    </subcellularLocation>
</comment>
<dbReference type="GO" id="GO:0050071">
    <property type="term" value="F:phosphatidylglycerol lysyltransferase activity"/>
    <property type="evidence" value="ECO:0007669"/>
    <property type="project" value="UniProtKB-EC"/>
</dbReference>
<evidence type="ECO:0000256" key="12">
    <source>
        <dbReference type="ARBA" id="ARBA00031899"/>
    </source>
</evidence>
<feature type="transmembrane region" description="Helical" evidence="14">
    <location>
        <begin position="457"/>
        <end position="477"/>
    </location>
</feature>
<feature type="transmembrane region" description="Helical" evidence="14">
    <location>
        <begin position="61"/>
        <end position="82"/>
    </location>
</feature>
<feature type="transmembrane region" description="Helical" evidence="14">
    <location>
        <begin position="297"/>
        <end position="316"/>
    </location>
</feature>
<evidence type="ECO:0000256" key="3">
    <source>
        <dbReference type="ARBA" id="ARBA00012014"/>
    </source>
</evidence>
<feature type="transmembrane region" description="Helical" evidence="14">
    <location>
        <begin position="21"/>
        <end position="41"/>
    </location>
</feature>
<dbReference type="GO" id="GO:0046677">
    <property type="term" value="P:response to antibiotic"/>
    <property type="evidence" value="ECO:0007669"/>
    <property type="project" value="UniProtKB-KW"/>
</dbReference>
<keyword evidence="7 14" id="KW-0812">Transmembrane</keyword>
<evidence type="ECO:0000256" key="7">
    <source>
        <dbReference type="ARBA" id="ARBA00022692"/>
    </source>
</evidence>
<evidence type="ECO:0000256" key="14">
    <source>
        <dbReference type="SAM" id="Phobius"/>
    </source>
</evidence>
<keyword evidence="17" id="KW-1185">Reference proteome</keyword>
<dbReference type="InterPro" id="IPR016181">
    <property type="entry name" value="Acyl_CoA_acyltransferase"/>
</dbReference>
<feature type="transmembrane region" description="Helical" evidence="14">
    <location>
        <begin position="369"/>
        <end position="390"/>
    </location>
</feature>
<dbReference type="PANTHER" id="PTHR34697:SF2">
    <property type="entry name" value="PHOSPHATIDYLGLYCEROL LYSYLTRANSFERASE"/>
    <property type="match status" value="1"/>
</dbReference>
<feature type="transmembrane region" description="Helical" evidence="14">
    <location>
        <begin position="135"/>
        <end position="162"/>
    </location>
</feature>
<accession>A0A7W6JZK9</accession>
<keyword evidence="5" id="KW-1003">Cell membrane</keyword>
<dbReference type="Pfam" id="PF03706">
    <property type="entry name" value="LPG_synthase_TM"/>
    <property type="match status" value="1"/>
</dbReference>
<dbReference type="GO" id="GO:0055091">
    <property type="term" value="P:phospholipid homeostasis"/>
    <property type="evidence" value="ECO:0007669"/>
    <property type="project" value="TreeGrafter"/>
</dbReference>
<protein>
    <recommendedName>
        <fullName evidence="4">Phosphatidylglycerol lysyltransferase</fullName>
        <ecNumber evidence="3">2.3.2.3</ecNumber>
    </recommendedName>
    <alternativeName>
        <fullName evidence="12">Lysylphosphatidylglycerol synthase</fullName>
    </alternativeName>
</protein>
<evidence type="ECO:0000256" key="6">
    <source>
        <dbReference type="ARBA" id="ARBA00022679"/>
    </source>
</evidence>
<evidence type="ECO:0000256" key="1">
    <source>
        <dbReference type="ARBA" id="ARBA00004651"/>
    </source>
</evidence>
<feature type="domain" description="Phosphatidylglycerol lysyltransferase C-terminal" evidence="15">
    <location>
        <begin position="546"/>
        <end position="829"/>
    </location>
</feature>
<dbReference type="GO" id="GO:0005886">
    <property type="term" value="C:plasma membrane"/>
    <property type="evidence" value="ECO:0007669"/>
    <property type="project" value="UniProtKB-SubCell"/>
</dbReference>
<keyword evidence="9" id="KW-0443">Lipid metabolism</keyword>
<sequence length="857" mass="91705">MKFSSLAPATRSLLARLAEPLAFAAALGVFGLVVFALYRLTGEVRYDDVVASLVATPVSDLLLAVFFTGLSYAALVAYDFNALAYIHRNKVPPVTVAMTAFSAYAVSNSVGFGPLSGGAIRYRVYTKFGLSPEDIARIVAFVTFSFGIGLATVTALAVLPVANHLGSAMGLDPLALRTGAVVALILIAALAWLGHRGKPLKLGKLTLTLPDTATAARQFLVTALDIAASASVLYVLMPHTGLGWPSFLAIYAAAIGLGVLSHVPAGLGVFEAVMVAALSGGDAGVEQILSALVLYRIIYYVLPMVTAIAILSVSLVRPLATRLPVAALAQLAPVLTSALAFLCGTMLVLSSVTPTPDVNLDFLSDVLPLPLIEGAHFLASILGLVLILAARGLQQRLDGALVVAIVASLAAIVFSLVKAAAVVEAGLLALLVFSLVATRHRFDRRASLINQPLSPPWLFAMLVVLAGACTILFFVYRDVEYSHDLWWQFEFSEEAPRSLRAALGLAIFGTAAGLFALLRPVVHHMAPEEAHGVERATAIVMTQDVADANLVRMGDKRVMFSHSGKSFLMYGCYGRSFIAFLDPVGEADELPELVWQFVEFARAQGGRAVFYQVSPAILSPLADAGLRAFKLGELAEVRLDTFDLKGGRWANLRQSVSRGERDGLTFALLPPEAVPAVMEDLRAVSDAWLAEHDSREKGFSLGIFDPDYVASQPVAVLRVEDRIVAFATVMVTDTKAEGTVDLMRFHPDAPKGAMDFLFVKIMLHLREEGYSTFNLGMAPLAGIRKREAAPVWDRLGGAVYDLGERFYNFKGLRAFKQKFNPHWQPRYLAVSGGGNPLIALMDVTLLIGGGIKGVVGK</sequence>
<feature type="transmembrane region" description="Helical" evidence="14">
    <location>
        <begin position="397"/>
        <end position="414"/>
    </location>
</feature>
<dbReference type="InterPro" id="IPR051211">
    <property type="entry name" value="PG_lysyltransferase"/>
</dbReference>
<keyword evidence="8 14" id="KW-1133">Transmembrane helix</keyword>
<dbReference type="RefSeq" id="WP_183788176.1">
    <property type="nucleotide sequence ID" value="NZ_JACIDU010000001.1"/>
</dbReference>
<keyword evidence="16" id="KW-0012">Acyltransferase</keyword>
<name>A0A7W6JZK9_9HYPH</name>
<dbReference type="InterPro" id="IPR022791">
    <property type="entry name" value="L-PG_synthase/AglD"/>
</dbReference>
<feature type="transmembrane region" description="Helical" evidence="14">
    <location>
        <begin position="215"/>
        <end position="236"/>
    </location>
</feature>
<dbReference type="EC" id="2.3.2.3" evidence="3"/>
<evidence type="ECO:0000256" key="11">
    <source>
        <dbReference type="ARBA" id="ARBA00023251"/>
    </source>
</evidence>
<dbReference type="InterPro" id="IPR024320">
    <property type="entry name" value="LPG_synthase_C"/>
</dbReference>
<evidence type="ECO:0000313" key="17">
    <source>
        <dbReference type="Proteomes" id="UP000584824"/>
    </source>
</evidence>